<protein>
    <submittedName>
        <fullName evidence="6">DUF1014-domain-containing protein</fullName>
    </submittedName>
</protein>
<evidence type="ECO:0000259" key="5">
    <source>
        <dbReference type="Pfam" id="PF22048"/>
    </source>
</evidence>
<dbReference type="PANTHER" id="PTHR21680:SF0">
    <property type="entry name" value="COILED-COIL DOMAIN-CONTAINING PROTEIN 124"/>
    <property type="match status" value="1"/>
</dbReference>
<dbReference type="EMBL" id="KZ819324">
    <property type="protein sequence ID" value="PWN21914.1"/>
    <property type="molecule type" value="Genomic_DNA"/>
</dbReference>
<dbReference type="STRING" id="1684307.A0A316UAQ1"/>
<feature type="domain" description="LSO1/LSO2" evidence="5">
    <location>
        <begin position="7"/>
        <end position="74"/>
    </location>
</feature>
<reference evidence="6 7" key="1">
    <citation type="journal article" date="2018" name="Mol. Biol. Evol.">
        <title>Broad Genomic Sampling Reveals a Smut Pathogenic Ancestry of the Fungal Clade Ustilaginomycotina.</title>
        <authorList>
            <person name="Kijpornyongpan T."/>
            <person name="Mondo S.J."/>
            <person name="Barry K."/>
            <person name="Sandor L."/>
            <person name="Lee J."/>
            <person name="Lipzen A."/>
            <person name="Pangilinan J."/>
            <person name="LaButti K."/>
            <person name="Hainaut M."/>
            <person name="Henrissat B."/>
            <person name="Grigoriev I.V."/>
            <person name="Spatafora J.W."/>
            <person name="Aime M.C."/>
        </authorList>
    </citation>
    <scope>NUCLEOTIDE SEQUENCE [LARGE SCALE GENOMIC DNA]</scope>
    <source>
        <strain evidence="6 7">MCA 4718</strain>
    </source>
</reference>
<keyword evidence="2" id="KW-0175">Coiled coil</keyword>
<feature type="compositionally biased region" description="Basic and acidic residues" evidence="3">
    <location>
        <begin position="62"/>
        <end position="82"/>
    </location>
</feature>
<evidence type="ECO:0000313" key="6">
    <source>
        <dbReference type="EMBL" id="PWN21914.1"/>
    </source>
</evidence>
<dbReference type="Proteomes" id="UP000245942">
    <property type="component" value="Unassembled WGS sequence"/>
</dbReference>
<dbReference type="OrthoDB" id="76412at2759"/>
<accession>A0A316UAQ1</accession>
<evidence type="ECO:0000256" key="3">
    <source>
        <dbReference type="SAM" id="MobiDB-lite"/>
    </source>
</evidence>
<feature type="domain" description="Coiled-coil" evidence="4">
    <location>
        <begin position="112"/>
        <end position="198"/>
    </location>
</feature>
<dbReference type="GO" id="GO:0006366">
    <property type="term" value="P:transcription by RNA polymerase II"/>
    <property type="evidence" value="ECO:0007669"/>
    <property type="project" value="TreeGrafter"/>
</dbReference>
<dbReference type="RefSeq" id="XP_025349074.1">
    <property type="nucleotide sequence ID" value="XM_025492124.1"/>
</dbReference>
<dbReference type="PANTHER" id="PTHR21680">
    <property type="entry name" value="COILED-COIL DOMAIN-CONTAINING PROTEIN 124"/>
    <property type="match status" value="1"/>
</dbReference>
<evidence type="ECO:0000313" key="7">
    <source>
        <dbReference type="Proteomes" id="UP000245942"/>
    </source>
</evidence>
<proteinExistence type="inferred from homology"/>
<keyword evidence="7" id="KW-1185">Reference proteome</keyword>
<comment type="similarity">
    <text evidence="1">Belongs to the CCDC124 family.</text>
</comment>
<sequence>MPPKTNSKAAAGRARKEDQANSKKAAENAKAEAAEAAKWDQGAKGKSKADDKAEKAAAAAAKKAELERLKREEEESLPDAKSKAPKAGGGKKAGKKDLGGPATPSGIDDALTSFSASNLDDAISAMSLVTESTSKDKVGAKAGQIDQHPERRFKAAFEAYKESEMPRIRQERPGLRKQQYENELFDEFKKSPLNPFNQLTVDYNATQAEKVEALNKSRQAEAKRLADRA</sequence>
<feature type="compositionally biased region" description="Basic and acidic residues" evidence="3">
    <location>
        <begin position="14"/>
        <end position="55"/>
    </location>
</feature>
<evidence type="ECO:0000259" key="4">
    <source>
        <dbReference type="Pfam" id="PF06244"/>
    </source>
</evidence>
<dbReference type="InterPro" id="IPR054414">
    <property type="entry name" value="Ccdc124/Oxs1_C"/>
</dbReference>
<evidence type="ECO:0000256" key="1">
    <source>
        <dbReference type="ARBA" id="ARBA00008296"/>
    </source>
</evidence>
<gene>
    <name evidence="6" type="ORF">BCV69DRAFT_281821</name>
</gene>
<organism evidence="6 7">
    <name type="scientific">Pseudomicrostroma glucosiphilum</name>
    <dbReference type="NCBI Taxonomy" id="1684307"/>
    <lineage>
        <taxon>Eukaryota</taxon>
        <taxon>Fungi</taxon>
        <taxon>Dikarya</taxon>
        <taxon>Basidiomycota</taxon>
        <taxon>Ustilaginomycotina</taxon>
        <taxon>Exobasidiomycetes</taxon>
        <taxon>Microstromatales</taxon>
        <taxon>Microstromatales incertae sedis</taxon>
        <taxon>Pseudomicrostroma</taxon>
    </lineage>
</organism>
<dbReference type="GO" id="GO:0005634">
    <property type="term" value="C:nucleus"/>
    <property type="evidence" value="ECO:0007669"/>
    <property type="project" value="TreeGrafter"/>
</dbReference>
<dbReference type="GeneID" id="37013858"/>
<dbReference type="AlphaFoldDB" id="A0A316UAQ1"/>
<evidence type="ECO:0000256" key="2">
    <source>
        <dbReference type="ARBA" id="ARBA00023054"/>
    </source>
</evidence>
<feature type="region of interest" description="Disordered" evidence="3">
    <location>
        <begin position="1"/>
        <end position="112"/>
    </location>
</feature>
<dbReference type="Pfam" id="PF06244">
    <property type="entry name" value="Ccdc124"/>
    <property type="match status" value="1"/>
</dbReference>
<dbReference type="InterPro" id="IPR054413">
    <property type="entry name" value="LSO1/2"/>
</dbReference>
<dbReference type="Pfam" id="PF22048">
    <property type="entry name" value="LSO1_2-like"/>
    <property type="match status" value="1"/>
</dbReference>
<dbReference type="InterPro" id="IPR010422">
    <property type="entry name" value="Ccdc124/Oxs1"/>
</dbReference>
<dbReference type="GO" id="GO:0003713">
    <property type="term" value="F:transcription coactivator activity"/>
    <property type="evidence" value="ECO:0007669"/>
    <property type="project" value="TreeGrafter"/>
</dbReference>
<name>A0A316UAQ1_9BASI</name>